<reference evidence="7 8" key="1">
    <citation type="submission" date="2019-10" db="EMBL/GenBank/DDBJ databases">
        <title>Streptomyces sp. nov., a novel actinobacterium isolated from alkaline environment.</title>
        <authorList>
            <person name="Golinska P."/>
        </authorList>
    </citation>
    <scope>NUCLEOTIDE SEQUENCE [LARGE SCALE GENOMIC DNA]</scope>
    <source>
        <strain evidence="7 8">OF1</strain>
    </source>
</reference>
<dbReference type="EMBL" id="JABJWZ010000177">
    <property type="protein sequence ID" value="MBB1255201.1"/>
    <property type="molecule type" value="Genomic_DNA"/>
</dbReference>
<dbReference type="Proteomes" id="UP000517765">
    <property type="component" value="Unassembled WGS sequence"/>
</dbReference>
<reference evidence="5" key="3">
    <citation type="journal article" name="Syst. Appl. Microbiol.">
        <title>Streptomyces alkaliterrae sp. nov., isolated from an alkaline soil, and emended descriptions of Streptomyces alkaliphilus, Streptomyces calidiresistens and Streptomyces durbertensis.</title>
        <authorList>
            <person name="Swiecimska M."/>
            <person name="Golinska P."/>
            <person name="Nouioui I."/>
            <person name="Wypij M."/>
            <person name="Rai M."/>
            <person name="Sangal V."/>
            <person name="Goodfellow M."/>
        </authorList>
    </citation>
    <scope>NUCLEOTIDE SEQUENCE</scope>
    <source>
        <strain evidence="5">OF3</strain>
        <strain evidence="6">OF8</strain>
    </source>
</reference>
<dbReference type="InterPro" id="IPR027417">
    <property type="entry name" value="P-loop_NTPase"/>
</dbReference>
<dbReference type="EMBL" id="JABJXA010000183">
    <property type="protein sequence ID" value="MBB1261546.1"/>
    <property type="molecule type" value="Genomic_DNA"/>
</dbReference>
<dbReference type="PANTHER" id="PTHR42939:SF1">
    <property type="entry name" value="ABC TRANSPORTER ATP-BINDING PROTEIN ALBC-RELATED"/>
    <property type="match status" value="1"/>
</dbReference>
<organism evidence="7 8">
    <name type="scientific">Streptomyces alkaliterrae</name>
    <dbReference type="NCBI Taxonomy" id="2213162"/>
    <lineage>
        <taxon>Bacteria</taxon>
        <taxon>Bacillati</taxon>
        <taxon>Actinomycetota</taxon>
        <taxon>Actinomycetes</taxon>
        <taxon>Kitasatosporales</taxon>
        <taxon>Streptomycetaceae</taxon>
        <taxon>Streptomyces</taxon>
    </lineage>
</organism>
<dbReference type="InterPro" id="IPR003593">
    <property type="entry name" value="AAA+_ATPase"/>
</dbReference>
<evidence type="ECO:0000313" key="9">
    <source>
        <dbReference type="Proteomes" id="UP000517765"/>
    </source>
</evidence>
<dbReference type="AlphaFoldDB" id="A0A5P0YTH0"/>
<dbReference type="Pfam" id="PF00005">
    <property type="entry name" value="ABC_tran"/>
    <property type="match status" value="1"/>
</dbReference>
<keyword evidence="3 7" id="KW-0067">ATP-binding</keyword>
<evidence type="ECO:0000313" key="5">
    <source>
        <dbReference type="EMBL" id="MBB1255201.1"/>
    </source>
</evidence>
<evidence type="ECO:0000313" key="8">
    <source>
        <dbReference type="Proteomes" id="UP000320857"/>
    </source>
</evidence>
<evidence type="ECO:0000256" key="3">
    <source>
        <dbReference type="ARBA" id="ARBA00022840"/>
    </source>
</evidence>
<dbReference type="GO" id="GO:0016887">
    <property type="term" value="F:ATP hydrolysis activity"/>
    <property type="evidence" value="ECO:0007669"/>
    <property type="project" value="InterPro"/>
</dbReference>
<evidence type="ECO:0000313" key="7">
    <source>
        <dbReference type="EMBL" id="MQS03595.1"/>
    </source>
</evidence>
<reference evidence="9 10" key="2">
    <citation type="submission" date="2020-05" db="EMBL/GenBank/DDBJ databases">
        <title>Classification of alakaliphilic streptomycetes isolated from an alkaline soil next to Lonar Crater, India and a proposal for the recognition of Streptomyces alkaliterrae sp. nov.</title>
        <authorList>
            <person name="Golinska P."/>
        </authorList>
    </citation>
    <scope>NUCLEOTIDE SEQUENCE [LARGE SCALE GENOMIC DNA]</scope>
    <source>
        <strain evidence="10">OF3</strain>
        <strain evidence="9">OF8</strain>
    </source>
</reference>
<evidence type="ECO:0000256" key="1">
    <source>
        <dbReference type="ARBA" id="ARBA00022448"/>
    </source>
</evidence>
<dbReference type="Gene3D" id="3.40.50.300">
    <property type="entry name" value="P-loop containing nucleotide triphosphate hydrolases"/>
    <property type="match status" value="1"/>
</dbReference>
<keyword evidence="1" id="KW-0813">Transport</keyword>
<dbReference type="Proteomes" id="UP000320857">
    <property type="component" value="Unassembled WGS sequence"/>
</dbReference>
<dbReference type="SMART" id="SM00382">
    <property type="entry name" value="AAA"/>
    <property type="match status" value="1"/>
</dbReference>
<protein>
    <submittedName>
        <fullName evidence="7">ATP-binding cassette domain-containing protein</fullName>
    </submittedName>
</protein>
<sequence>MTLVFDRCTYSYARKAPPVLDRFGAELAAGCTVLLGPNGAGKSTLLGLASSYRSPDTGFVTWNGRSPVGRRGRASYRRVVGWLPQDVTPIPGLTVREQAAYVGWLKGMNRSDAWRKARGALARVDLSSLAQRKSHQLSGGQLRRLGIAGALVHGAELLLLDEPTAGLDPSQRQVFRDLLHSLRGQVAVVVSTHQTEDLDELYDEVIVLDSGQVRYQGNVPGFLWHADPQAVAGRRAESAYLSMIRREV</sequence>
<name>A0A5P0YTH0_9ACTN</name>
<feature type="domain" description="ABC transporter" evidence="4">
    <location>
        <begin position="3"/>
        <end position="235"/>
    </location>
</feature>
<dbReference type="InterPro" id="IPR017871">
    <property type="entry name" value="ABC_transporter-like_CS"/>
</dbReference>
<comment type="caution">
    <text evidence="7">The sequence shown here is derived from an EMBL/GenBank/DDBJ whole genome shotgun (WGS) entry which is preliminary data.</text>
</comment>
<dbReference type="SUPFAM" id="SSF52540">
    <property type="entry name" value="P-loop containing nucleoside triphosphate hydrolases"/>
    <property type="match status" value="1"/>
</dbReference>
<dbReference type="EMBL" id="VJYK02000184">
    <property type="protein sequence ID" value="MQS03595.1"/>
    <property type="molecule type" value="Genomic_DNA"/>
</dbReference>
<accession>A0A5P0YTH0</accession>
<evidence type="ECO:0000256" key="2">
    <source>
        <dbReference type="ARBA" id="ARBA00022741"/>
    </source>
</evidence>
<gene>
    <name evidence="7" type="ORF">FNX44_017295</name>
    <name evidence="5" type="ORF">H3146_17845</name>
    <name evidence="6" type="ORF">H3147_22435</name>
</gene>
<keyword evidence="2" id="KW-0547">Nucleotide-binding</keyword>
<dbReference type="PROSITE" id="PS00211">
    <property type="entry name" value="ABC_TRANSPORTER_1"/>
    <property type="match status" value="1"/>
</dbReference>
<dbReference type="RefSeq" id="WP_143649167.1">
    <property type="nucleotide sequence ID" value="NZ_JABJWZ010000177.1"/>
</dbReference>
<dbReference type="PROSITE" id="PS50893">
    <property type="entry name" value="ABC_TRANSPORTER_2"/>
    <property type="match status" value="1"/>
</dbReference>
<dbReference type="PANTHER" id="PTHR42939">
    <property type="entry name" value="ABC TRANSPORTER ATP-BINDING PROTEIN ALBC-RELATED"/>
    <property type="match status" value="1"/>
</dbReference>
<dbReference type="Proteomes" id="UP000525686">
    <property type="component" value="Unassembled WGS sequence"/>
</dbReference>
<keyword evidence="8" id="KW-1185">Reference proteome</keyword>
<evidence type="ECO:0000313" key="10">
    <source>
        <dbReference type="Proteomes" id="UP000525686"/>
    </source>
</evidence>
<proteinExistence type="predicted"/>
<dbReference type="GO" id="GO:0005524">
    <property type="term" value="F:ATP binding"/>
    <property type="evidence" value="ECO:0007669"/>
    <property type="project" value="UniProtKB-KW"/>
</dbReference>
<dbReference type="InterPro" id="IPR003439">
    <property type="entry name" value="ABC_transporter-like_ATP-bd"/>
</dbReference>
<evidence type="ECO:0000313" key="6">
    <source>
        <dbReference type="EMBL" id="MBB1261546.1"/>
    </source>
</evidence>
<evidence type="ECO:0000259" key="4">
    <source>
        <dbReference type="PROSITE" id="PS50893"/>
    </source>
</evidence>
<dbReference type="InterPro" id="IPR051782">
    <property type="entry name" value="ABC_Transporter_VariousFunc"/>
</dbReference>